<sequence>MVKDVLHWIIAFLRISDFHQLSNVIISAAMFFLIAGIQPKTINIDDQPRRCPICGLYQARLKMVNHYLSVFFIPVLRVKKGTPFLECQRCGAISSESGELLSGNQAIGSLCPYCGGTIEPSFKYCPRCGRPV</sequence>
<dbReference type="PANTHER" id="PTHR36718:SF1">
    <property type="entry name" value="DOUBLE ZINC RIBBON PROTEIN MJ0416"/>
    <property type="match status" value="1"/>
</dbReference>
<dbReference type="AlphaFoldDB" id="A0A445MZ70"/>
<protein>
    <recommendedName>
        <fullName evidence="2">Zinc-ribbon 15 domain-containing protein</fullName>
    </recommendedName>
</protein>
<dbReference type="InterPro" id="IPR053281">
    <property type="entry name" value="Double_zinc_ribbon"/>
</dbReference>
<keyword evidence="1" id="KW-1133">Transmembrane helix</keyword>
<feature type="domain" description="Zinc-ribbon 15" evidence="2">
    <location>
        <begin position="50"/>
        <end position="129"/>
    </location>
</feature>
<evidence type="ECO:0000259" key="2">
    <source>
        <dbReference type="Pfam" id="PF17032"/>
    </source>
</evidence>
<dbReference type="EMBL" id="OJIN01000174">
    <property type="protein sequence ID" value="SPD74776.1"/>
    <property type="molecule type" value="Genomic_DNA"/>
</dbReference>
<name>A0A445MZ70_9BACT</name>
<feature type="transmembrane region" description="Helical" evidence="1">
    <location>
        <begin position="20"/>
        <end position="37"/>
    </location>
</feature>
<accession>A0A445MZ70</accession>
<dbReference type="PANTHER" id="PTHR36718">
    <property type="entry name" value="OS05G0435400 PROTEIN"/>
    <property type="match status" value="1"/>
</dbReference>
<keyword evidence="1" id="KW-0812">Transmembrane</keyword>
<reference evidence="3" key="1">
    <citation type="submission" date="2018-01" db="EMBL/GenBank/DDBJ databases">
        <authorList>
            <person name="Regsiter A."/>
            <person name="William W."/>
        </authorList>
    </citation>
    <scope>NUCLEOTIDE SEQUENCE</scope>
    <source>
        <strain evidence="3">TRIP AH-1</strain>
    </source>
</reference>
<evidence type="ECO:0000313" key="3">
    <source>
        <dbReference type="EMBL" id="SPD74776.1"/>
    </source>
</evidence>
<keyword evidence="1" id="KW-0472">Membrane</keyword>
<gene>
    <name evidence="3" type="ORF">PITCH_A330041</name>
</gene>
<evidence type="ECO:0000256" key="1">
    <source>
        <dbReference type="SAM" id="Phobius"/>
    </source>
</evidence>
<proteinExistence type="predicted"/>
<organism evidence="3">
    <name type="scientific">uncultured Desulfobacterium sp</name>
    <dbReference type="NCBI Taxonomy" id="201089"/>
    <lineage>
        <taxon>Bacteria</taxon>
        <taxon>Pseudomonadati</taxon>
        <taxon>Thermodesulfobacteriota</taxon>
        <taxon>Desulfobacteria</taxon>
        <taxon>Desulfobacterales</taxon>
        <taxon>Desulfobacteriaceae</taxon>
        <taxon>Desulfobacterium</taxon>
        <taxon>environmental samples</taxon>
    </lineage>
</organism>
<dbReference type="Pfam" id="PF17032">
    <property type="entry name" value="Zn_ribbon_15"/>
    <property type="match status" value="1"/>
</dbReference>
<dbReference type="InterPro" id="IPR031493">
    <property type="entry name" value="Zinc_ribbon_15"/>
</dbReference>